<dbReference type="Pfam" id="PF00691">
    <property type="entry name" value="OmpA"/>
    <property type="match status" value="1"/>
</dbReference>
<dbReference type="CDD" id="cd07185">
    <property type="entry name" value="OmpA_C-like"/>
    <property type="match status" value="1"/>
</dbReference>
<dbReference type="InterPro" id="IPR036737">
    <property type="entry name" value="OmpA-like_sf"/>
</dbReference>
<comment type="caution">
    <text evidence="10">The sequence shown here is derived from an EMBL/GenBank/DDBJ whole genome shotgun (WGS) entry which is preliminary data.</text>
</comment>
<keyword evidence="3" id="KW-1003">Cell membrane</keyword>
<evidence type="ECO:0000256" key="3">
    <source>
        <dbReference type="ARBA" id="ARBA00022475"/>
    </source>
</evidence>
<comment type="subcellular location">
    <subcellularLocation>
        <location evidence="1">Cell membrane</location>
        <topology evidence="1">Single-pass membrane protein</topology>
    </subcellularLocation>
</comment>
<protein>
    <submittedName>
        <fullName evidence="10">OmpA family protein</fullName>
    </submittedName>
</protein>
<name>A0ABS7RG66_9ACTN</name>
<evidence type="ECO:0000259" key="9">
    <source>
        <dbReference type="PROSITE" id="PS51123"/>
    </source>
</evidence>
<evidence type="ECO:0000256" key="6">
    <source>
        <dbReference type="ARBA" id="ARBA00023136"/>
    </source>
</evidence>
<evidence type="ECO:0000256" key="7">
    <source>
        <dbReference type="PROSITE-ProRule" id="PRU00473"/>
    </source>
</evidence>
<evidence type="ECO:0000256" key="2">
    <source>
        <dbReference type="ARBA" id="ARBA00008914"/>
    </source>
</evidence>
<dbReference type="RefSeq" id="WP_221023752.1">
    <property type="nucleotide sequence ID" value="NZ_JAIEZQ010000001.1"/>
</dbReference>
<evidence type="ECO:0000256" key="1">
    <source>
        <dbReference type="ARBA" id="ARBA00004162"/>
    </source>
</evidence>
<dbReference type="Proteomes" id="UP000754710">
    <property type="component" value="Unassembled WGS sequence"/>
</dbReference>
<dbReference type="Gene3D" id="3.30.1330.60">
    <property type="entry name" value="OmpA-like domain"/>
    <property type="match status" value="1"/>
</dbReference>
<dbReference type="SUPFAM" id="SSF103088">
    <property type="entry name" value="OmpA-like"/>
    <property type="match status" value="1"/>
</dbReference>
<dbReference type="InterPro" id="IPR050330">
    <property type="entry name" value="Bact_OuterMem_StrucFunc"/>
</dbReference>
<sequence length="297" mass="32814">MAAPRRRRVIEEEHGNHERWLITYADMITLLMVLFIVMFAISQVDQKRFEQLKEGMAAGFGENASPFQGTEAVMPDGATQPIAPVTPLAAEGTGPEDPATVSRTAALAEQDEQDRYSEAAAEVDRLDALRRRIDQALRERGLRQDVRMQLDERGLTVSLVSRHIVFAPDVADLTSRGVQVLDVLAPVLRDIPDRVDVDGHTNQVKVKPKYYPTDWELSAARAVTVLRYLNERGDVAASRLTAVAFGHQRPLIDPSRPEARTLNKRVDVVVVSGADDATRALFDEVLADRGISGGERG</sequence>
<evidence type="ECO:0000313" key="10">
    <source>
        <dbReference type="EMBL" id="MBY9074026.1"/>
    </source>
</evidence>
<dbReference type="PROSITE" id="PS51123">
    <property type="entry name" value="OMPA_2"/>
    <property type="match status" value="1"/>
</dbReference>
<accession>A0ABS7RG66</accession>
<keyword evidence="11" id="KW-1185">Reference proteome</keyword>
<evidence type="ECO:0000313" key="11">
    <source>
        <dbReference type="Proteomes" id="UP000754710"/>
    </source>
</evidence>
<evidence type="ECO:0000256" key="5">
    <source>
        <dbReference type="ARBA" id="ARBA00022989"/>
    </source>
</evidence>
<proteinExistence type="inferred from homology"/>
<reference evidence="10 11" key="1">
    <citation type="submission" date="2021-08" db="EMBL/GenBank/DDBJ databases">
        <title>Nocardioides bacterium WL0053 sp. nov., isolated from the sediment.</title>
        <authorList>
            <person name="Wang L."/>
            <person name="Zhang D."/>
            <person name="Zhang A."/>
        </authorList>
    </citation>
    <scope>NUCLEOTIDE SEQUENCE [LARGE SCALE GENOMIC DNA]</scope>
    <source>
        <strain evidence="10 11">WL0053</strain>
    </source>
</reference>
<gene>
    <name evidence="10" type="ORF">K1X13_04235</name>
</gene>
<dbReference type="EMBL" id="JAIEZQ010000001">
    <property type="protein sequence ID" value="MBY9074026.1"/>
    <property type="molecule type" value="Genomic_DNA"/>
</dbReference>
<organism evidence="10 11">
    <name type="scientific">Nocardioides jiangsuensis</name>
    <dbReference type="NCBI Taxonomy" id="2866161"/>
    <lineage>
        <taxon>Bacteria</taxon>
        <taxon>Bacillati</taxon>
        <taxon>Actinomycetota</taxon>
        <taxon>Actinomycetes</taxon>
        <taxon>Propionibacteriales</taxon>
        <taxon>Nocardioidaceae</taxon>
        <taxon>Nocardioides</taxon>
    </lineage>
</organism>
<comment type="similarity">
    <text evidence="2">Belongs to the MotB family.</text>
</comment>
<feature type="transmembrane region" description="Helical" evidence="8">
    <location>
        <begin position="21"/>
        <end position="41"/>
    </location>
</feature>
<keyword evidence="4 8" id="KW-0812">Transmembrane</keyword>
<keyword evidence="5 8" id="KW-1133">Transmembrane helix</keyword>
<keyword evidence="6 7" id="KW-0472">Membrane</keyword>
<evidence type="ECO:0000256" key="4">
    <source>
        <dbReference type="ARBA" id="ARBA00022692"/>
    </source>
</evidence>
<dbReference type="Pfam" id="PF13677">
    <property type="entry name" value="MotB_plug"/>
    <property type="match status" value="1"/>
</dbReference>
<dbReference type="PANTHER" id="PTHR30329">
    <property type="entry name" value="STATOR ELEMENT OF FLAGELLAR MOTOR COMPLEX"/>
    <property type="match status" value="1"/>
</dbReference>
<feature type="domain" description="OmpA-like" evidence="9">
    <location>
        <begin position="153"/>
        <end position="274"/>
    </location>
</feature>
<evidence type="ECO:0000256" key="8">
    <source>
        <dbReference type="SAM" id="Phobius"/>
    </source>
</evidence>
<dbReference type="PANTHER" id="PTHR30329:SF21">
    <property type="entry name" value="LIPOPROTEIN YIAD-RELATED"/>
    <property type="match status" value="1"/>
</dbReference>
<dbReference type="InterPro" id="IPR006665">
    <property type="entry name" value="OmpA-like"/>
</dbReference>
<dbReference type="InterPro" id="IPR025713">
    <property type="entry name" value="MotB-like_N_dom"/>
</dbReference>